<keyword evidence="2" id="KW-1185">Reference proteome</keyword>
<accession>A0ABV1NXE4</accession>
<organism evidence="1 2">
    <name type="scientific">Nocardioides kribbensis</name>
    <dbReference type="NCBI Taxonomy" id="305517"/>
    <lineage>
        <taxon>Bacteria</taxon>
        <taxon>Bacillati</taxon>
        <taxon>Actinomycetota</taxon>
        <taxon>Actinomycetes</taxon>
        <taxon>Propionibacteriales</taxon>
        <taxon>Nocardioidaceae</taxon>
        <taxon>Nocardioides</taxon>
    </lineage>
</organism>
<name>A0ABV1NXE4_9ACTN</name>
<sequence>MTPPLRTTLGVDGGTRDHGAAEHLVHAVGEVLAQVAGTGTDRWASTHVVRVPDAHTAVARGARAALGEHRARRAGRLVDYPGRAAVERVTTPAAVEADSGVDAVEGLAGSDVRRDAALDLTGFARPVWREGRCVLLVQPGRGGLVAFEQRVQIPCCSAH</sequence>
<evidence type="ECO:0000313" key="1">
    <source>
        <dbReference type="EMBL" id="MEQ7847159.1"/>
    </source>
</evidence>
<proteinExistence type="predicted"/>
<evidence type="ECO:0000313" key="2">
    <source>
        <dbReference type="Proteomes" id="UP001482520"/>
    </source>
</evidence>
<dbReference type="Proteomes" id="UP001482520">
    <property type="component" value="Unassembled WGS sequence"/>
</dbReference>
<dbReference type="RefSeq" id="WP_349804302.1">
    <property type="nucleotide sequence ID" value="NZ_JBEGDP010000006.1"/>
</dbReference>
<gene>
    <name evidence="1" type="ORF">V6R90_07690</name>
</gene>
<protein>
    <recommendedName>
        <fullName evidence="3">Universal stress protein</fullName>
    </recommendedName>
</protein>
<reference evidence="1 2" key="1">
    <citation type="submission" date="2024-02" db="EMBL/GenBank/DDBJ databases">
        <title>Full genome sequence of Nocardioides kribbensis.</title>
        <authorList>
            <person name="Poletto B.L."/>
            <person name="Silva G."/>
            <person name="Galante D."/>
            <person name="Campos K.R."/>
            <person name="Santos M.B.N."/>
            <person name="Sacchi C.T."/>
        </authorList>
    </citation>
    <scope>NUCLEOTIDE SEQUENCE [LARGE SCALE GENOMIC DNA]</scope>
    <source>
        <strain evidence="1 2">O4R</strain>
    </source>
</reference>
<evidence type="ECO:0008006" key="3">
    <source>
        <dbReference type="Google" id="ProtNLM"/>
    </source>
</evidence>
<dbReference type="EMBL" id="JBEGDP010000006">
    <property type="protein sequence ID" value="MEQ7847159.1"/>
    <property type="molecule type" value="Genomic_DNA"/>
</dbReference>
<comment type="caution">
    <text evidence="1">The sequence shown here is derived from an EMBL/GenBank/DDBJ whole genome shotgun (WGS) entry which is preliminary data.</text>
</comment>